<dbReference type="GO" id="GO:0016887">
    <property type="term" value="F:ATP hydrolysis activity"/>
    <property type="evidence" value="ECO:0007669"/>
    <property type="project" value="InterPro"/>
</dbReference>
<feature type="region of interest" description="Disordered" evidence="2">
    <location>
        <begin position="381"/>
        <end position="454"/>
    </location>
</feature>
<dbReference type="GO" id="GO:0004176">
    <property type="term" value="F:ATP-dependent peptidase activity"/>
    <property type="evidence" value="ECO:0007669"/>
    <property type="project" value="TreeGrafter"/>
</dbReference>
<evidence type="ECO:0000259" key="3">
    <source>
        <dbReference type="SMART" id="SM00382"/>
    </source>
</evidence>
<proteinExistence type="inferred from homology"/>
<comment type="similarity">
    <text evidence="1">Belongs to the AAA ATPase family.</text>
</comment>
<sequence>MGGVVGRVRGIRYRTPGRQLLPRRWEGAQMDKLARLFIRRLRHLARREARRTALRNGLLERKIVDVGGHLLLRYSPAFDTTRLTGDPIRDDTWFRKNFGDWLVPKESDNPAPGSVGDGAMTDEVKHPSFAAQLVNIRRMRHGVIGESAVLGNGIDRRAYAIGLVDGAAAQPMVSQIVATLVLARAVRGSGRSLREIVYTLTRVTPVVTLHAPLAGFEREVLRLLEKTRLVPGGPFAATESDHMYNDDHFDALEAETRRRLMTFSGAGVHRVTGNALRRRMISALSRDLSILAIAEKRSDIPSLLQISADLSLETGKLDRRFVADLVEVLYPDEAIETLGLPSDSDARWLSMEDLVLAFRPGRHVRDVLHVLATFIERNRGDFEEEEDGGGGSNDKAPGSASSNKPTEKPQGSHEKPKSTDTDSNGRWKKDKPSGAEVIQPEPLRTAGEIGHKPPMTVETLSGYGKAKEWALDLKADLDDYRASILAWSEMSTKLLLSGPPGTGKTTFARALCNSLQIPLVVTSVSTWLQGGHLNDVIDRMSKTFVEARAMAPAILFIDEIDGIGKRQPAEREHADYWNTVVNKALELLDGAIKNEGLIVVGATNRPDHIDEALKRSGRLETHIEIPRPDVPTLAEILAHHLGDDVMSLIREPVPETRSEAEDGFSLKKIVADYLEEDAESERKGASR</sequence>
<name>A0A546XUC1_AGRTU</name>
<dbReference type="Pfam" id="PF00004">
    <property type="entry name" value="AAA"/>
    <property type="match status" value="1"/>
</dbReference>
<dbReference type="EMBL" id="SGOE01000006">
    <property type="protein sequence ID" value="TRB04338.1"/>
    <property type="molecule type" value="Genomic_DNA"/>
</dbReference>
<dbReference type="GO" id="GO:0005524">
    <property type="term" value="F:ATP binding"/>
    <property type="evidence" value="ECO:0007669"/>
    <property type="project" value="UniProtKB-KW"/>
</dbReference>
<keyword evidence="1" id="KW-0547">Nucleotide-binding</keyword>
<dbReference type="InterPro" id="IPR003959">
    <property type="entry name" value="ATPase_AAA_core"/>
</dbReference>
<dbReference type="SUPFAM" id="SSF52540">
    <property type="entry name" value="P-loop containing nucleoside triphosphate hydrolases"/>
    <property type="match status" value="1"/>
</dbReference>
<comment type="caution">
    <text evidence="4">The sequence shown here is derived from an EMBL/GenBank/DDBJ whole genome shotgun (WGS) entry which is preliminary data.</text>
</comment>
<organism evidence="4 5">
    <name type="scientific">Agrobacterium tumefaciens</name>
    <dbReference type="NCBI Taxonomy" id="358"/>
    <lineage>
        <taxon>Bacteria</taxon>
        <taxon>Pseudomonadati</taxon>
        <taxon>Pseudomonadota</taxon>
        <taxon>Alphaproteobacteria</taxon>
        <taxon>Hyphomicrobiales</taxon>
        <taxon>Rhizobiaceae</taxon>
        <taxon>Rhizobium/Agrobacterium group</taxon>
        <taxon>Agrobacterium</taxon>
        <taxon>Agrobacterium tumefaciens complex</taxon>
    </lineage>
</organism>
<evidence type="ECO:0000256" key="1">
    <source>
        <dbReference type="RuleBase" id="RU003651"/>
    </source>
</evidence>
<evidence type="ECO:0000313" key="5">
    <source>
        <dbReference type="Proteomes" id="UP000317023"/>
    </source>
</evidence>
<dbReference type="InterPro" id="IPR003593">
    <property type="entry name" value="AAA+_ATPase"/>
</dbReference>
<protein>
    <submittedName>
        <fullName evidence="4">ATP-binding protein</fullName>
    </submittedName>
</protein>
<evidence type="ECO:0000313" key="4">
    <source>
        <dbReference type="EMBL" id="TRB04338.1"/>
    </source>
</evidence>
<dbReference type="AlphaFoldDB" id="A0A546XUC1"/>
<evidence type="ECO:0000256" key="2">
    <source>
        <dbReference type="SAM" id="MobiDB-lite"/>
    </source>
</evidence>
<feature type="domain" description="AAA+ ATPase" evidence="3">
    <location>
        <begin position="490"/>
        <end position="629"/>
    </location>
</feature>
<gene>
    <name evidence="4" type="ORF">EXN61_19465</name>
</gene>
<dbReference type="PANTHER" id="PTHR23076:SF97">
    <property type="entry name" value="ATP-DEPENDENT ZINC METALLOPROTEASE YME1L1"/>
    <property type="match status" value="1"/>
</dbReference>
<dbReference type="InterPro" id="IPR027417">
    <property type="entry name" value="P-loop_NTPase"/>
</dbReference>
<dbReference type="SMART" id="SM00382">
    <property type="entry name" value="AAA"/>
    <property type="match status" value="1"/>
</dbReference>
<dbReference type="Gene3D" id="3.40.50.300">
    <property type="entry name" value="P-loop containing nucleotide triphosphate hydrolases"/>
    <property type="match status" value="1"/>
</dbReference>
<keyword evidence="1 4" id="KW-0067">ATP-binding</keyword>
<reference evidence="4 5" key="1">
    <citation type="journal article" date="2019" name="Appl. Microbiol. Biotechnol.">
        <title>Differential efficiency of wild type rhizogenic strains for rol gene transformation of plants.</title>
        <authorList>
            <person name="Desmet S."/>
            <person name="De Keyser E."/>
            <person name="Van Vaerenbergh J."/>
            <person name="Baeyen S."/>
            <person name="Van Huylenbroeck J."/>
            <person name="Geelen D."/>
            <person name="Dhooghe E."/>
        </authorList>
    </citation>
    <scope>NUCLEOTIDE SEQUENCE [LARGE SCALE GENOMIC DNA]</scope>
    <source>
        <strain evidence="4 5">MAFF210266</strain>
    </source>
</reference>
<dbReference type="GO" id="GO:0006508">
    <property type="term" value="P:proteolysis"/>
    <property type="evidence" value="ECO:0007669"/>
    <property type="project" value="TreeGrafter"/>
</dbReference>
<dbReference type="GO" id="GO:0005886">
    <property type="term" value="C:plasma membrane"/>
    <property type="evidence" value="ECO:0007669"/>
    <property type="project" value="TreeGrafter"/>
</dbReference>
<accession>A0A546XUC1</accession>
<dbReference type="PROSITE" id="PS00674">
    <property type="entry name" value="AAA"/>
    <property type="match status" value="1"/>
</dbReference>
<dbReference type="CDD" id="cd19481">
    <property type="entry name" value="RecA-like_protease"/>
    <property type="match status" value="1"/>
</dbReference>
<dbReference type="GO" id="GO:0030163">
    <property type="term" value="P:protein catabolic process"/>
    <property type="evidence" value="ECO:0007669"/>
    <property type="project" value="TreeGrafter"/>
</dbReference>
<feature type="compositionally biased region" description="Basic and acidic residues" evidence="2">
    <location>
        <begin position="405"/>
        <end position="433"/>
    </location>
</feature>
<dbReference type="Proteomes" id="UP000317023">
    <property type="component" value="Unassembled WGS sequence"/>
</dbReference>
<dbReference type="InterPro" id="IPR003960">
    <property type="entry name" value="ATPase_AAA_CS"/>
</dbReference>
<dbReference type="PANTHER" id="PTHR23076">
    <property type="entry name" value="METALLOPROTEASE M41 FTSH"/>
    <property type="match status" value="1"/>
</dbReference>